<comment type="caution">
    <text evidence="3">The sequence shown here is derived from an EMBL/GenBank/DDBJ whole genome shotgun (WGS) entry which is preliminary data.</text>
</comment>
<dbReference type="Pfam" id="PF06500">
    <property type="entry name" value="FrsA-like"/>
    <property type="match status" value="1"/>
</dbReference>
<proteinExistence type="inferred from homology"/>
<dbReference type="Gene3D" id="1.20.1440.110">
    <property type="entry name" value="acylaminoacyl peptidase"/>
    <property type="match status" value="1"/>
</dbReference>
<keyword evidence="4" id="KW-1185">Reference proteome</keyword>
<protein>
    <submittedName>
        <fullName evidence="3">Alpha/beta hydrolase family protein</fullName>
        <ecNumber evidence="3">3.4.-.-</ecNumber>
    </submittedName>
</protein>
<dbReference type="PANTHER" id="PTHR22946:SF12">
    <property type="entry name" value="CONIDIAL PIGMENT BIOSYNTHESIS PROTEIN AYG1 (AFU_ORTHOLOGUE AFUA_2G17550)"/>
    <property type="match status" value="1"/>
</dbReference>
<sequence length="385" mass="42544">MKFLFDDESFAFEALRTACFAEFGGADLGEVLAVARAVPDGDEEAWCAQWTAAGDRARALVGRQALLRASNYYRTAEFFRRDDPFGDPIAKDLFARAKDTFAEAAQLMDTPVRTVEIPYEDTHLPGLLFLADDSGKPRPTIILTSGFDSPAEEAYFALAAAALPRGYNVLAYDGPGQGAALRHQRLFFRPDWEAVLTPVVDYALTRTEVDADRIYLYGYSLGGFLTPRAAAFEHRVAGLVLDGGIYSYYDVNFASIPPVAAEWVMAGRDDVADPVAHLMMANHTGTRWALRNGPWSFGTDTISEYLRRTREYTLDGLADRITAPTLIFAPDNDHFFAGQPERLHRELTCPATLIPLHSADGAGEHCAYGARSTLLHHMFAWLDTL</sequence>
<dbReference type="InterPro" id="IPR010520">
    <property type="entry name" value="FrsA-like"/>
</dbReference>
<accession>A0ABW7WIN7</accession>
<dbReference type="EC" id="3.4.-.-" evidence="3"/>
<evidence type="ECO:0000256" key="1">
    <source>
        <dbReference type="ARBA" id="ARBA00008645"/>
    </source>
</evidence>
<evidence type="ECO:0000256" key="2">
    <source>
        <dbReference type="ARBA" id="ARBA00022801"/>
    </source>
</evidence>
<dbReference type="InterPro" id="IPR029058">
    <property type="entry name" value="AB_hydrolase_fold"/>
</dbReference>
<evidence type="ECO:0000313" key="4">
    <source>
        <dbReference type="Proteomes" id="UP001611450"/>
    </source>
</evidence>
<comment type="similarity">
    <text evidence="1">Belongs to the AB hydrolase superfamily.</text>
</comment>
<dbReference type="Gene3D" id="3.40.50.1820">
    <property type="entry name" value="alpha/beta hydrolase"/>
    <property type="match status" value="1"/>
</dbReference>
<dbReference type="EMBL" id="JBIRXV010000004">
    <property type="protein sequence ID" value="MFI2322863.1"/>
    <property type="molecule type" value="Genomic_DNA"/>
</dbReference>
<reference evidence="3 4" key="1">
    <citation type="submission" date="2024-10" db="EMBL/GenBank/DDBJ databases">
        <title>The Natural Products Discovery Center: Release of the First 8490 Sequenced Strains for Exploring Actinobacteria Biosynthetic Diversity.</title>
        <authorList>
            <person name="Kalkreuter E."/>
            <person name="Kautsar S.A."/>
            <person name="Yang D."/>
            <person name="Bader C.D."/>
            <person name="Teijaro C.N."/>
            <person name="Fluegel L."/>
            <person name="Davis C.M."/>
            <person name="Simpson J.R."/>
            <person name="Lauterbach L."/>
            <person name="Steele A.D."/>
            <person name="Gui C."/>
            <person name="Meng S."/>
            <person name="Li G."/>
            <person name="Viehrig K."/>
            <person name="Ye F."/>
            <person name="Su P."/>
            <person name="Kiefer A.F."/>
            <person name="Nichols A."/>
            <person name="Cepeda A.J."/>
            <person name="Yan W."/>
            <person name="Fan B."/>
            <person name="Jiang Y."/>
            <person name="Adhikari A."/>
            <person name="Zheng C.-J."/>
            <person name="Schuster L."/>
            <person name="Cowan T.M."/>
            <person name="Smanski M.J."/>
            <person name="Chevrette M.G."/>
            <person name="De Carvalho L.P.S."/>
            <person name="Shen B."/>
        </authorList>
    </citation>
    <scope>NUCLEOTIDE SEQUENCE [LARGE SCALE GENOMIC DNA]</scope>
    <source>
        <strain evidence="3 4">NPDC019626</strain>
    </source>
</reference>
<keyword evidence="2 3" id="KW-0378">Hydrolase</keyword>
<dbReference type="RefSeq" id="WP_396948306.1">
    <property type="nucleotide sequence ID" value="NZ_JBIRXV010000004.1"/>
</dbReference>
<dbReference type="InterPro" id="IPR050261">
    <property type="entry name" value="FrsA_esterase"/>
</dbReference>
<dbReference type="SUPFAM" id="SSF53474">
    <property type="entry name" value="alpha/beta-Hydrolases"/>
    <property type="match status" value="1"/>
</dbReference>
<organism evidence="3 4">
    <name type="scientific">Nocardia beijingensis</name>
    <dbReference type="NCBI Taxonomy" id="95162"/>
    <lineage>
        <taxon>Bacteria</taxon>
        <taxon>Bacillati</taxon>
        <taxon>Actinomycetota</taxon>
        <taxon>Actinomycetes</taxon>
        <taxon>Mycobacteriales</taxon>
        <taxon>Nocardiaceae</taxon>
        <taxon>Nocardia</taxon>
    </lineage>
</organism>
<gene>
    <name evidence="3" type="ORF">ACH47G_20455</name>
</gene>
<evidence type="ECO:0000313" key="3">
    <source>
        <dbReference type="EMBL" id="MFI2322863.1"/>
    </source>
</evidence>
<dbReference type="GO" id="GO:0016787">
    <property type="term" value="F:hydrolase activity"/>
    <property type="evidence" value="ECO:0007669"/>
    <property type="project" value="UniProtKB-KW"/>
</dbReference>
<name>A0ABW7WIN7_9NOCA</name>
<dbReference type="PANTHER" id="PTHR22946">
    <property type="entry name" value="DIENELACTONE HYDROLASE DOMAIN-CONTAINING PROTEIN-RELATED"/>
    <property type="match status" value="1"/>
</dbReference>
<dbReference type="Proteomes" id="UP001611450">
    <property type="component" value="Unassembled WGS sequence"/>
</dbReference>